<keyword evidence="4 12" id="KW-0812">Transmembrane</keyword>
<evidence type="ECO:0000256" key="6">
    <source>
        <dbReference type="ARBA" id="ARBA00022989"/>
    </source>
</evidence>
<dbReference type="InterPro" id="IPR050516">
    <property type="entry name" value="Olfactory_GPCR"/>
</dbReference>
<evidence type="ECO:0000256" key="5">
    <source>
        <dbReference type="ARBA" id="ARBA00022725"/>
    </source>
</evidence>
<dbReference type="CDD" id="cd13954">
    <property type="entry name" value="7tmA_OR"/>
    <property type="match status" value="1"/>
</dbReference>
<reference evidence="15" key="1">
    <citation type="submission" date="2025-08" db="UniProtKB">
        <authorList>
            <consortium name="Ensembl"/>
        </authorList>
    </citation>
    <scope>IDENTIFICATION</scope>
</reference>
<reference evidence="15" key="2">
    <citation type="submission" date="2025-09" db="UniProtKB">
        <authorList>
            <consortium name="Ensembl"/>
        </authorList>
    </citation>
    <scope>IDENTIFICATION</scope>
</reference>
<feature type="transmembrane region" description="Helical" evidence="13">
    <location>
        <begin position="204"/>
        <end position="233"/>
    </location>
</feature>
<evidence type="ECO:0000256" key="11">
    <source>
        <dbReference type="ARBA" id="ARBA00023224"/>
    </source>
</evidence>
<evidence type="ECO:0000313" key="15">
    <source>
        <dbReference type="Ensembl" id="ENSLLEP00000045097.1"/>
    </source>
</evidence>
<keyword evidence="16" id="KW-1185">Reference proteome</keyword>
<feature type="transmembrane region" description="Helical" evidence="13">
    <location>
        <begin position="147"/>
        <end position="171"/>
    </location>
</feature>
<keyword evidence="3 13" id="KW-0716">Sensory transduction</keyword>
<evidence type="ECO:0000256" key="1">
    <source>
        <dbReference type="ARBA" id="ARBA00004651"/>
    </source>
</evidence>
<dbReference type="Ensembl" id="ENSLLET00000046894.1">
    <property type="protein sequence ID" value="ENSLLEP00000045097.1"/>
    <property type="gene ID" value="ENSLLEG00000028610.1"/>
</dbReference>
<feature type="transmembrane region" description="Helical" evidence="13">
    <location>
        <begin position="30"/>
        <end position="56"/>
    </location>
</feature>
<feature type="transmembrane region" description="Helical" evidence="13">
    <location>
        <begin position="285"/>
        <end position="303"/>
    </location>
</feature>
<dbReference type="InterPro" id="IPR000725">
    <property type="entry name" value="Olfact_rcpt"/>
</dbReference>
<dbReference type="OrthoDB" id="5967130at2759"/>
<dbReference type="GeneTree" id="ENSGT01140000282524"/>
<keyword evidence="9 12" id="KW-0675">Receptor</keyword>
<dbReference type="InterPro" id="IPR017452">
    <property type="entry name" value="GPCR_Rhodpsn_7TM"/>
</dbReference>
<feature type="domain" description="G-protein coupled receptors family 1 profile" evidence="14">
    <location>
        <begin position="48"/>
        <end position="299"/>
    </location>
</feature>
<dbReference type="PRINTS" id="PR00237">
    <property type="entry name" value="GPCRRHODOPSN"/>
</dbReference>
<feature type="transmembrane region" description="Helical" evidence="13">
    <location>
        <begin position="245"/>
        <end position="265"/>
    </location>
</feature>
<sequence>MNAVRVDMDWLNHTKVTYFIFSEISDDPQLVILIFLLVLLLYLTSLGGNMTILLLICLDRHLHTPMYFFLANLSVLDMSSATVALLNIILMFVTANRTIPYVTCITQMYFFGSFINVELLILTAMSYDRYVAICDPLRYILIMNHKICFLLALACWTLSLLEVLPLAVLLVELTCYRSNVINHFVCDIMPLIQLSCSDTFLLEAFFFIEGVFVMGFIPFLLTFTSYVFIIVAILRIRSSTGRRKAFYTCSSHLTVVLLLYSTLVFHQYLRPASANSLVSNKLFSLFNTAAIPLLNPLICSLRNNDVKSVLGKRLKCFKMEL</sequence>
<evidence type="ECO:0000313" key="16">
    <source>
        <dbReference type="Proteomes" id="UP000694569"/>
    </source>
</evidence>
<dbReference type="GO" id="GO:0004930">
    <property type="term" value="F:G protein-coupled receptor activity"/>
    <property type="evidence" value="ECO:0007669"/>
    <property type="project" value="UniProtKB-KW"/>
</dbReference>
<dbReference type="GO" id="GO:0004984">
    <property type="term" value="F:olfactory receptor activity"/>
    <property type="evidence" value="ECO:0007669"/>
    <property type="project" value="InterPro"/>
</dbReference>
<dbReference type="Proteomes" id="UP000694569">
    <property type="component" value="Unplaced"/>
</dbReference>
<keyword evidence="11 12" id="KW-0807">Transducer</keyword>
<keyword evidence="6 13" id="KW-1133">Transmembrane helix</keyword>
<dbReference type="PROSITE" id="PS00237">
    <property type="entry name" value="G_PROTEIN_RECEP_F1_1"/>
    <property type="match status" value="1"/>
</dbReference>
<dbReference type="FunFam" id="1.20.1070.10:FF:000010">
    <property type="entry name" value="Olfactory receptor"/>
    <property type="match status" value="1"/>
</dbReference>
<dbReference type="GO" id="GO:0005886">
    <property type="term" value="C:plasma membrane"/>
    <property type="evidence" value="ECO:0007669"/>
    <property type="project" value="UniProtKB-SubCell"/>
</dbReference>
<comment type="similarity">
    <text evidence="12">Belongs to the G-protein coupled receptor 1 family.</text>
</comment>
<dbReference type="PROSITE" id="PS50262">
    <property type="entry name" value="G_PROTEIN_RECEP_F1_2"/>
    <property type="match status" value="1"/>
</dbReference>
<feature type="transmembrane region" description="Helical" evidence="13">
    <location>
        <begin position="99"/>
        <end position="127"/>
    </location>
</feature>
<organism evidence="15 16">
    <name type="scientific">Leptobrachium leishanense</name>
    <name type="common">Leishan spiny toad</name>
    <dbReference type="NCBI Taxonomy" id="445787"/>
    <lineage>
        <taxon>Eukaryota</taxon>
        <taxon>Metazoa</taxon>
        <taxon>Chordata</taxon>
        <taxon>Craniata</taxon>
        <taxon>Vertebrata</taxon>
        <taxon>Euteleostomi</taxon>
        <taxon>Amphibia</taxon>
        <taxon>Batrachia</taxon>
        <taxon>Anura</taxon>
        <taxon>Pelobatoidea</taxon>
        <taxon>Megophryidae</taxon>
        <taxon>Leptobrachium</taxon>
    </lineage>
</organism>
<evidence type="ECO:0000259" key="14">
    <source>
        <dbReference type="PROSITE" id="PS50262"/>
    </source>
</evidence>
<keyword evidence="10" id="KW-0325">Glycoprotein</keyword>
<dbReference type="SUPFAM" id="SSF81321">
    <property type="entry name" value="Family A G protein-coupled receptor-like"/>
    <property type="match status" value="1"/>
</dbReference>
<evidence type="ECO:0000256" key="7">
    <source>
        <dbReference type="ARBA" id="ARBA00023040"/>
    </source>
</evidence>
<protein>
    <recommendedName>
        <fullName evidence="13">Olfactory receptor</fullName>
    </recommendedName>
</protein>
<feature type="transmembrane region" description="Helical" evidence="13">
    <location>
        <begin position="68"/>
        <end position="93"/>
    </location>
</feature>
<evidence type="ECO:0000256" key="9">
    <source>
        <dbReference type="ARBA" id="ARBA00023170"/>
    </source>
</evidence>
<dbReference type="AlphaFoldDB" id="A0A8C5WKR0"/>
<keyword evidence="8 13" id="KW-0472">Membrane</keyword>
<evidence type="ECO:0000256" key="10">
    <source>
        <dbReference type="ARBA" id="ARBA00023180"/>
    </source>
</evidence>
<evidence type="ECO:0000256" key="3">
    <source>
        <dbReference type="ARBA" id="ARBA00022606"/>
    </source>
</evidence>
<dbReference type="Gene3D" id="1.20.1070.10">
    <property type="entry name" value="Rhodopsin 7-helix transmembrane proteins"/>
    <property type="match status" value="1"/>
</dbReference>
<dbReference type="PRINTS" id="PR00245">
    <property type="entry name" value="OLFACTORYR"/>
</dbReference>
<keyword evidence="5 13" id="KW-0552">Olfaction</keyword>
<evidence type="ECO:0000256" key="4">
    <source>
        <dbReference type="ARBA" id="ARBA00022692"/>
    </source>
</evidence>
<keyword evidence="2 13" id="KW-1003">Cell membrane</keyword>
<evidence type="ECO:0000256" key="12">
    <source>
        <dbReference type="RuleBase" id="RU000688"/>
    </source>
</evidence>
<accession>A0A8C5WKR0</accession>
<name>A0A8C5WKR0_9ANUR</name>
<evidence type="ECO:0000256" key="13">
    <source>
        <dbReference type="RuleBase" id="RU363047"/>
    </source>
</evidence>
<dbReference type="Pfam" id="PF13853">
    <property type="entry name" value="7tm_4"/>
    <property type="match status" value="1"/>
</dbReference>
<dbReference type="InterPro" id="IPR000276">
    <property type="entry name" value="GPCR_Rhodpsn"/>
</dbReference>
<comment type="subcellular location">
    <subcellularLocation>
        <location evidence="1 13">Cell membrane</location>
        <topology evidence="1 13">Multi-pass membrane protein</topology>
    </subcellularLocation>
</comment>
<keyword evidence="7 12" id="KW-0297">G-protein coupled receptor</keyword>
<dbReference type="PANTHER" id="PTHR26452">
    <property type="entry name" value="OLFACTORY RECEPTOR"/>
    <property type="match status" value="1"/>
</dbReference>
<proteinExistence type="inferred from homology"/>
<evidence type="ECO:0000256" key="2">
    <source>
        <dbReference type="ARBA" id="ARBA00022475"/>
    </source>
</evidence>
<evidence type="ECO:0000256" key="8">
    <source>
        <dbReference type="ARBA" id="ARBA00023136"/>
    </source>
</evidence>